<dbReference type="InterPro" id="IPR012340">
    <property type="entry name" value="NA-bd_OB-fold"/>
</dbReference>
<reference evidence="2" key="2">
    <citation type="submission" date="2023-05" db="EMBL/GenBank/DDBJ databases">
        <authorList>
            <person name="Schelkunov M.I."/>
        </authorList>
    </citation>
    <scope>NUCLEOTIDE SEQUENCE</scope>
    <source>
        <strain evidence="2">Hsosn_3</strain>
        <tissue evidence="2">Leaf</tissue>
    </source>
</reference>
<proteinExistence type="predicted"/>
<feature type="compositionally biased region" description="Polar residues" evidence="1">
    <location>
        <begin position="35"/>
        <end position="47"/>
    </location>
</feature>
<comment type="caution">
    <text evidence="2">The sequence shown here is derived from an EMBL/GenBank/DDBJ whole genome shotgun (WGS) entry which is preliminary data.</text>
</comment>
<evidence type="ECO:0000313" key="3">
    <source>
        <dbReference type="Proteomes" id="UP001237642"/>
    </source>
</evidence>
<feature type="compositionally biased region" description="Polar residues" evidence="1">
    <location>
        <begin position="1"/>
        <end position="26"/>
    </location>
</feature>
<reference evidence="2" key="1">
    <citation type="submission" date="2023-02" db="EMBL/GenBank/DDBJ databases">
        <title>Genome of toxic invasive species Heracleum sosnowskyi carries increased number of genes despite the absence of recent whole-genome duplications.</title>
        <authorList>
            <person name="Schelkunov M."/>
            <person name="Shtratnikova V."/>
            <person name="Makarenko M."/>
            <person name="Klepikova A."/>
            <person name="Omelchenko D."/>
            <person name="Novikova G."/>
            <person name="Obukhova E."/>
            <person name="Bogdanov V."/>
            <person name="Penin A."/>
            <person name="Logacheva M."/>
        </authorList>
    </citation>
    <scope>NUCLEOTIDE SEQUENCE</scope>
    <source>
        <strain evidence="2">Hsosn_3</strain>
        <tissue evidence="2">Leaf</tissue>
    </source>
</reference>
<evidence type="ECO:0000313" key="2">
    <source>
        <dbReference type="EMBL" id="KAK1397999.1"/>
    </source>
</evidence>
<organism evidence="2 3">
    <name type="scientific">Heracleum sosnowskyi</name>
    <dbReference type="NCBI Taxonomy" id="360622"/>
    <lineage>
        <taxon>Eukaryota</taxon>
        <taxon>Viridiplantae</taxon>
        <taxon>Streptophyta</taxon>
        <taxon>Embryophyta</taxon>
        <taxon>Tracheophyta</taxon>
        <taxon>Spermatophyta</taxon>
        <taxon>Magnoliopsida</taxon>
        <taxon>eudicotyledons</taxon>
        <taxon>Gunneridae</taxon>
        <taxon>Pentapetalae</taxon>
        <taxon>asterids</taxon>
        <taxon>campanulids</taxon>
        <taxon>Apiales</taxon>
        <taxon>Apiaceae</taxon>
        <taxon>Apioideae</taxon>
        <taxon>apioid superclade</taxon>
        <taxon>Tordylieae</taxon>
        <taxon>Tordyliinae</taxon>
        <taxon>Heracleum</taxon>
    </lineage>
</organism>
<evidence type="ECO:0000256" key="1">
    <source>
        <dbReference type="SAM" id="MobiDB-lite"/>
    </source>
</evidence>
<sequence length="379" mass="43423">MNFTSTLDCSFGNQTGNSQISRQTPIPNKDRPPLTSHTPENSSSDVSYDNVAMRISRSMDSNNTPDTIRKSTIFQLPASTILPKNHVNTSEQAIPFEYLSDDNEYGADVFNEDKWEVGYNAVKNYMVHGPCGKDFSYSPCMSNGKFIRHFPKRYNGHTFFDDSGFHVYRRRKMNRPVNGLLRPVSSPMYIILTQSTVIQPIPTDPISPIPMHKFELIQIGEPYDTANLYLPRERPTYAIDIVGQVENLEHVRIIQTLNGEKLMIRFRIHDGRHSVNVAFWDEDVEILDALVHGNFETPTVVILATMHARVYEGSLELRSLSHSRIFINIDYDVVHQLSQRFFLHFLSYNIDYDVVHQLINFLSFIRLTGDVPGSPTDDM</sequence>
<accession>A0AAD8N5Y5</accession>
<dbReference type="SUPFAM" id="SSF50249">
    <property type="entry name" value="Nucleic acid-binding proteins"/>
    <property type="match status" value="1"/>
</dbReference>
<dbReference type="EMBL" id="JAUIZM010000002">
    <property type="protein sequence ID" value="KAK1397999.1"/>
    <property type="molecule type" value="Genomic_DNA"/>
</dbReference>
<dbReference type="Proteomes" id="UP001237642">
    <property type="component" value="Unassembled WGS sequence"/>
</dbReference>
<dbReference type="Gene3D" id="2.40.50.140">
    <property type="entry name" value="Nucleic acid-binding proteins"/>
    <property type="match status" value="1"/>
</dbReference>
<feature type="region of interest" description="Disordered" evidence="1">
    <location>
        <begin position="1"/>
        <end position="48"/>
    </location>
</feature>
<dbReference type="AlphaFoldDB" id="A0AAD8N5Y5"/>
<protein>
    <submittedName>
        <fullName evidence="2">Uncharacterized protein</fullName>
    </submittedName>
</protein>
<name>A0AAD8N5Y5_9APIA</name>
<keyword evidence="3" id="KW-1185">Reference proteome</keyword>
<gene>
    <name evidence="2" type="ORF">POM88_007862</name>
</gene>